<name>A0A9X4MZ57_9FLAO</name>
<gene>
    <name evidence="3" type="ORF">NMK71_09820</name>
</gene>
<feature type="transmembrane region" description="Helical" evidence="2">
    <location>
        <begin position="42"/>
        <end position="63"/>
    </location>
</feature>
<evidence type="ECO:0000313" key="4">
    <source>
        <dbReference type="Proteomes" id="UP001152599"/>
    </source>
</evidence>
<dbReference type="InterPro" id="IPR011250">
    <property type="entry name" value="OMP/PagP_B-barrel"/>
</dbReference>
<keyword evidence="4" id="KW-1185">Reference proteome</keyword>
<sequence>MQDKFENKIKESLQNHEMQPPPMAWENISSALQNEKPKAKPWAKWLSIAAILIPAFVAVGIWLTNPFDVNEDSNSSIQSTEKTIVKSSQQATDVEDENTQDSVNGVETRIDNNINDWVNSDVSNKGYANNIDANSMRNQVPAKDKSNTVLRGNKVVNFFANLWSGSEVSDENKVKKESYDIFPKRRVNTLTALVSPFRNQNEKVNQESNGNNDLHTSNALDLSLLGEGEKENEVEEVKPRKRRSFEVSPYAGTAYLGSLNEASLISPEYNPLKIENKLATSYGAKASYRVNDRLKMRAGLGVIDLQQETYDVPLSVNTMDGQIRYNLKSHSNLGVDLSDHRQATATYAANELDEGKRMREGISHELQFIEVPVEVEYQLTDNKKMNMAATGGLSTLFLNKNDVYLSEQNRLFAESTNMKSVSFSANAGVKLDYAITEKVSVNVEPQVRYMINTVTANDEVQPYLLAVNAGLSIAL</sequence>
<evidence type="ECO:0000313" key="3">
    <source>
        <dbReference type="EMBL" id="MDG4946714.1"/>
    </source>
</evidence>
<keyword evidence="2" id="KW-0812">Transmembrane</keyword>
<accession>A0A9X4MZ57</accession>
<protein>
    <recommendedName>
        <fullName evidence="5">Outer membrane protein beta-barrel domain-containing protein</fullName>
    </recommendedName>
</protein>
<dbReference type="Proteomes" id="UP001152599">
    <property type="component" value="Unassembled WGS sequence"/>
</dbReference>
<evidence type="ECO:0000256" key="2">
    <source>
        <dbReference type="SAM" id="Phobius"/>
    </source>
</evidence>
<keyword evidence="2" id="KW-0472">Membrane</keyword>
<proteinExistence type="predicted"/>
<reference evidence="3" key="1">
    <citation type="submission" date="2022-07" db="EMBL/GenBank/DDBJ databases">
        <title>Description and genome-wide analysis of Profundicola chukchiensis gen. nov., sp. nov., marine bacteria isolated from bottom sediments of the Chukchi Sea.</title>
        <authorList>
            <person name="Romanenko L."/>
            <person name="Otstavnykh N."/>
            <person name="Kurilenko V."/>
            <person name="Eremeev V."/>
            <person name="Velansky P."/>
            <person name="Mikhailov V."/>
            <person name="Isaeva M."/>
        </authorList>
    </citation>
    <scope>NUCLEOTIDE SEQUENCE</scope>
    <source>
        <strain evidence="3">KMM 9713</strain>
    </source>
</reference>
<feature type="region of interest" description="Disordered" evidence="1">
    <location>
        <begin position="1"/>
        <end position="22"/>
    </location>
</feature>
<evidence type="ECO:0000256" key="1">
    <source>
        <dbReference type="SAM" id="MobiDB-lite"/>
    </source>
</evidence>
<comment type="caution">
    <text evidence="3">The sequence shown here is derived from an EMBL/GenBank/DDBJ whole genome shotgun (WGS) entry which is preliminary data.</text>
</comment>
<evidence type="ECO:0008006" key="5">
    <source>
        <dbReference type="Google" id="ProtNLM"/>
    </source>
</evidence>
<dbReference type="RefSeq" id="WP_304421057.1">
    <property type="nucleotide sequence ID" value="NZ_JANCMU010000006.1"/>
</dbReference>
<dbReference type="SUPFAM" id="SSF56925">
    <property type="entry name" value="OMPA-like"/>
    <property type="match status" value="1"/>
</dbReference>
<feature type="compositionally biased region" description="Basic and acidic residues" evidence="1">
    <location>
        <begin position="1"/>
        <end position="14"/>
    </location>
</feature>
<dbReference type="EMBL" id="JANCMU010000006">
    <property type="protein sequence ID" value="MDG4946714.1"/>
    <property type="molecule type" value="Genomic_DNA"/>
</dbReference>
<organism evidence="3 4">
    <name type="scientific">Profundicola chukchiensis</name>
    <dbReference type="NCBI Taxonomy" id="2961959"/>
    <lineage>
        <taxon>Bacteria</taxon>
        <taxon>Pseudomonadati</taxon>
        <taxon>Bacteroidota</taxon>
        <taxon>Flavobacteriia</taxon>
        <taxon>Flavobacteriales</taxon>
        <taxon>Weeksellaceae</taxon>
        <taxon>Profundicola</taxon>
    </lineage>
</organism>
<dbReference type="AlphaFoldDB" id="A0A9X4MZ57"/>
<keyword evidence="2" id="KW-1133">Transmembrane helix</keyword>